<feature type="domain" description="VOC" evidence="3">
    <location>
        <begin position="3"/>
        <end position="131"/>
    </location>
</feature>
<dbReference type="RefSeq" id="WP_134380278.1">
    <property type="nucleotide sequence ID" value="NZ_SORX01000002.1"/>
</dbReference>
<dbReference type="InterPro" id="IPR051785">
    <property type="entry name" value="MMCE/EMCE_epimerase"/>
</dbReference>
<protein>
    <submittedName>
        <fullName evidence="4">Methylmalonyl-CoA epimerase</fullName>
        <ecNumber evidence="4">5.1.99.1</ecNumber>
    </submittedName>
</protein>
<dbReference type="AlphaFoldDB" id="A0A4Y8LJH0"/>
<sequence>MKKTDHIGVAVKSIEQALPFYTEMLALTLIKEETVESQGVKVAFLDAGNIKIELLEPTRSDSPIASFIEKKGEGIHHVAFGVNHIDERIEELKSKGLKFTSDASKPGAGGAQVAFLHPKQAHGVLYELCDHSYNGGDQHE</sequence>
<dbReference type="InterPro" id="IPR029068">
    <property type="entry name" value="Glyas_Bleomycin-R_OHBP_Dase"/>
</dbReference>
<dbReference type="Proteomes" id="UP000297776">
    <property type="component" value="Unassembled WGS sequence"/>
</dbReference>
<dbReference type="OrthoDB" id="9788468at2"/>
<accession>A0A4Y8LJH0</accession>
<evidence type="ECO:0000313" key="5">
    <source>
        <dbReference type="Proteomes" id="UP000297776"/>
    </source>
</evidence>
<dbReference type="SUPFAM" id="SSF54593">
    <property type="entry name" value="Glyoxalase/Bleomycin resistance protein/Dihydroxybiphenyl dioxygenase"/>
    <property type="match status" value="1"/>
</dbReference>
<reference evidence="4 5" key="1">
    <citation type="submission" date="2019-03" db="EMBL/GenBank/DDBJ databases">
        <authorList>
            <person name="Yang Y."/>
        </authorList>
    </citation>
    <scope>NUCLEOTIDE SEQUENCE [LARGE SCALE GENOMIC DNA]</scope>
    <source>
        <strain evidence="4 5">ASL-1</strain>
    </source>
</reference>
<evidence type="ECO:0000259" key="3">
    <source>
        <dbReference type="PROSITE" id="PS51819"/>
    </source>
</evidence>
<dbReference type="GO" id="GO:0004493">
    <property type="term" value="F:methylmalonyl-CoA epimerase activity"/>
    <property type="evidence" value="ECO:0007669"/>
    <property type="project" value="UniProtKB-EC"/>
</dbReference>
<dbReference type="CDD" id="cd07249">
    <property type="entry name" value="MMCE"/>
    <property type="match status" value="1"/>
</dbReference>
<dbReference type="GO" id="GO:0046872">
    <property type="term" value="F:metal ion binding"/>
    <property type="evidence" value="ECO:0007669"/>
    <property type="project" value="UniProtKB-KW"/>
</dbReference>
<evidence type="ECO:0000256" key="2">
    <source>
        <dbReference type="ARBA" id="ARBA00022723"/>
    </source>
</evidence>
<organism evidence="4 5">
    <name type="scientific">Jeotgalibacillus salarius</name>
    <dbReference type="NCBI Taxonomy" id="546023"/>
    <lineage>
        <taxon>Bacteria</taxon>
        <taxon>Bacillati</taxon>
        <taxon>Bacillota</taxon>
        <taxon>Bacilli</taxon>
        <taxon>Bacillales</taxon>
        <taxon>Caryophanaceae</taxon>
        <taxon>Jeotgalibacillus</taxon>
    </lineage>
</organism>
<dbReference type="EC" id="5.1.99.1" evidence="4"/>
<keyword evidence="2" id="KW-0479">Metal-binding</keyword>
<evidence type="ECO:0000256" key="1">
    <source>
        <dbReference type="ARBA" id="ARBA00009308"/>
    </source>
</evidence>
<dbReference type="Pfam" id="PF13669">
    <property type="entry name" value="Glyoxalase_4"/>
    <property type="match status" value="1"/>
</dbReference>
<comment type="similarity">
    <text evidence="1">Belongs to the methylmalonyl-CoA epimerase family.</text>
</comment>
<dbReference type="PANTHER" id="PTHR43048:SF3">
    <property type="entry name" value="METHYLMALONYL-COA EPIMERASE, MITOCHONDRIAL"/>
    <property type="match status" value="1"/>
</dbReference>
<dbReference type="PANTHER" id="PTHR43048">
    <property type="entry name" value="METHYLMALONYL-COA EPIMERASE"/>
    <property type="match status" value="1"/>
</dbReference>
<dbReference type="GO" id="GO:0046491">
    <property type="term" value="P:L-methylmalonyl-CoA metabolic process"/>
    <property type="evidence" value="ECO:0007669"/>
    <property type="project" value="TreeGrafter"/>
</dbReference>
<evidence type="ECO:0000313" key="4">
    <source>
        <dbReference type="EMBL" id="TFE03164.1"/>
    </source>
</evidence>
<dbReference type="InterPro" id="IPR037523">
    <property type="entry name" value="VOC_core"/>
</dbReference>
<dbReference type="EMBL" id="SORX01000002">
    <property type="protein sequence ID" value="TFE03164.1"/>
    <property type="molecule type" value="Genomic_DNA"/>
</dbReference>
<dbReference type="InterPro" id="IPR017515">
    <property type="entry name" value="MeMalonyl-CoA_epimerase"/>
</dbReference>
<dbReference type="NCBIfam" id="TIGR03081">
    <property type="entry name" value="metmalonyl_epim"/>
    <property type="match status" value="1"/>
</dbReference>
<dbReference type="PROSITE" id="PS51819">
    <property type="entry name" value="VOC"/>
    <property type="match status" value="1"/>
</dbReference>
<keyword evidence="4" id="KW-0413">Isomerase</keyword>
<proteinExistence type="inferred from homology"/>
<gene>
    <name evidence="4" type="primary">mce</name>
    <name evidence="4" type="ORF">E2626_04950</name>
</gene>
<name>A0A4Y8LJH0_9BACL</name>
<dbReference type="Gene3D" id="3.10.180.10">
    <property type="entry name" value="2,3-Dihydroxybiphenyl 1,2-Dioxygenase, domain 1"/>
    <property type="match status" value="1"/>
</dbReference>
<keyword evidence="5" id="KW-1185">Reference proteome</keyword>
<comment type="caution">
    <text evidence="4">The sequence shown here is derived from an EMBL/GenBank/DDBJ whole genome shotgun (WGS) entry which is preliminary data.</text>
</comment>